<evidence type="ECO:0000259" key="1">
    <source>
        <dbReference type="Pfam" id="PF19054"/>
    </source>
</evidence>
<dbReference type="Gene3D" id="1.10.260.40">
    <property type="entry name" value="lambda repressor-like DNA-binding domains"/>
    <property type="match status" value="1"/>
</dbReference>
<dbReference type="EMBL" id="BAABJM010000001">
    <property type="protein sequence ID" value="GAA5047147.1"/>
    <property type="molecule type" value="Genomic_DNA"/>
</dbReference>
<dbReference type="SUPFAM" id="SSF47413">
    <property type="entry name" value="lambda repressor-like DNA-binding domains"/>
    <property type="match status" value="1"/>
</dbReference>
<gene>
    <name evidence="2" type="ORF">GCM10023318_13270</name>
</gene>
<organism evidence="2 3">
    <name type="scientific">Nocardia callitridis</name>
    <dbReference type="NCBI Taxonomy" id="648753"/>
    <lineage>
        <taxon>Bacteria</taxon>
        <taxon>Bacillati</taxon>
        <taxon>Actinomycetota</taxon>
        <taxon>Actinomycetes</taxon>
        <taxon>Mycobacteriales</taxon>
        <taxon>Nocardiaceae</taxon>
        <taxon>Nocardia</taxon>
    </lineage>
</organism>
<dbReference type="InterPro" id="IPR001387">
    <property type="entry name" value="Cro/C1-type_HTH"/>
</dbReference>
<evidence type="ECO:0000313" key="3">
    <source>
        <dbReference type="Proteomes" id="UP001500603"/>
    </source>
</evidence>
<feature type="domain" description="DUF5753" evidence="1">
    <location>
        <begin position="137"/>
        <end position="313"/>
    </location>
</feature>
<dbReference type="RefSeq" id="WP_345494140.1">
    <property type="nucleotide sequence ID" value="NZ_BAABJM010000001.1"/>
</dbReference>
<dbReference type="Proteomes" id="UP001500603">
    <property type="component" value="Unassembled WGS sequence"/>
</dbReference>
<proteinExistence type="predicted"/>
<keyword evidence="3" id="KW-1185">Reference proteome</keyword>
<reference evidence="3" key="1">
    <citation type="journal article" date="2019" name="Int. J. Syst. Evol. Microbiol.">
        <title>The Global Catalogue of Microorganisms (GCM) 10K type strain sequencing project: providing services to taxonomists for standard genome sequencing and annotation.</title>
        <authorList>
            <consortium name="The Broad Institute Genomics Platform"/>
            <consortium name="The Broad Institute Genome Sequencing Center for Infectious Disease"/>
            <person name="Wu L."/>
            <person name="Ma J."/>
        </authorList>
    </citation>
    <scope>NUCLEOTIDE SEQUENCE [LARGE SCALE GENOMIC DNA]</scope>
    <source>
        <strain evidence="3">JCM 18298</strain>
    </source>
</reference>
<comment type="caution">
    <text evidence="2">The sequence shown here is derived from an EMBL/GenBank/DDBJ whole genome shotgun (WGS) entry which is preliminary data.</text>
</comment>
<evidence type="ECO:0000313" key="2">
    <source>
        <dbReference type="EMBL" id="GAA5047147.1"/>
    </source>
</evidence>
<name>A0ABP9K1E8_9NOCA</name>
<protein>
    <submittedName>
        <fullName evidence="2">Helix-turn-helix transcriptional regulator</fullName>
    </submittedName>
</protein>
<accession>A0ABP9K1E8</accession>
<dbReference type="CDD" id="cd00093">
    <property type="entry name" value="HTH_XRE"/>
    <property type="match status" value="1"/>
</dbReference>
<sequence length="322" mass="36807">MVQQTFCACPTLVFTPELPKDLKIRFNAIQKEGVFVDRPPITLPRRQLGRYLRDMRNEVGLSIQQVARDIERGAGTVQRLETGAANRIRRHDIEAMCHLYDHPEMIETLIGLAEQPESGDVWWPEYGDLIPETFNIYVGLEIYAKKLTMYRPDMVPGILQTPEYTAVLGQLYNKTESADHVARRVQLIRQRQALIRRRRSPLMVDLIIDEAALRREVGGPRTMSKQLTYLVDAPTNVQIQVVPQKLGHPLGISLPPFIVLEFPLEEPPVVYVESLDTAMYHERPGIVARYRNAHAALHDVALKGADAKSFIRQIARECNRER</sequence>
<dbReference type="Pfam" id="PF13560">
    <property type="entry name" value="HTH_31"/>
    <property type="match status" value="1"/>
</dbReference>
<dbReference type="InterPro" id="IPR010982">
    <property type="entry name" value="Lambda_DNA-bd_dom_sf"/>
</dbReference>
<dbReference type="Pfam" id="PF19054">
    <property type="entry name" value="DUF5753"/>
    <property type="match status" value="1"/>
</dbReference>
<dbReference type="InterPro" id="IPR043917">
    <property type="entry name" value="DUF5753"/>
</dbReference>